<evidence type="ECO:0000313" key="1">
    <source>
        <dbReference type="EMBL" id="AJC49517.1"/>
    </source>
</evidence>
<evidence type="ECO:0008006" key="3">
    <source>
        <dbReference type="Google" id="ProtNLM"/>
    </source>
</evidence>
<reference evidence="1 2" key="1">
    <citation type="submission" date="2014-12" db="EMBL/GenBank/DDBJ databases">
        <title>Complete genome sequence of Francisella guanzhouensis strain 08HL01032 isolated from air-conditioning system in China.</title>
        <authorList>
            <person name="Svensson D."/>
            <person name="Ohrman C."/>
            <person name="Backman S."/>
            <person name="Karlsson E."/>
            <person name="Nilsson E."/>
            <person name="Bystrom M."/>
            <person name="Larkeryd A."/>
            <person name="Stenberg P."/>
            <person name="Scholtz H.C."/>
            <person name="Forsman M."/>
            <person name="Sjodin A."/>
        </authorList>
    </citation>
    <scope>NUCLEOTIDE SEQUENCE [LARGE SCALE GENOMIC DNA]</scope>
    <source>
        <strain evidence="1 2">08HL01032</strain>
    </source>
</reference>
<proteinExistence type="predicted"/>
<dbReference type="AlphaFoldDB" id="A0A0A8E7E3"/>
<sequence length="324" mass="37839">MRRIAMKQVVDKNIIEATRYFIALVEMGSYTAVKNFYSVELNTVKSKLEALEKFLDINLYQNVHNKIVITKNGMKYYHSCHKLYFDLEGIINRVKYKGLDNSFSIRILSTRAGLNFTIPYVLPKLNEINSAYTFTFDSYFLYQNKSYHYQLDNYDIALINSKDLHVIDQDRWIVCYTIDSSNIRSNLYAKKQFIEKNNINGPDSIAKAPFIFRRDEMINHSFSFQDDKKDISYPINNIKYFVEDDTLKVKFVESGLGICVLPENTAKLLLEGKEEIIKIEGLTSDTFTEEQLIIVSKYLTDRKKIISVMRECFDSYLKTWGALS</sequence>
<accession>A0A0A8E7E3</accession>
<dbReference type="STRING" id="594679.SD28_01010"/>
<gene>
    <name evidence="1" type="ORF">SD28_01010</name>
</gene>
<name>A0A0A8E7E3_9GAMM</name>
<protein>
    <recommendedName>
        <fullName evidence="3">LysR family transcriptional regulator</fullName>
    </recommendedName>
</protein>
<evidence type="ECO:0000313" key="2">
    <source>
        <dbReference type="Proteomes" id="UP000031104"/>
    </source>
</evidence>
<dbReference type="KEGG" id="fgu:SD28_01010"/>
<dbReference type="EMBL" id="CP010427">
    <property type="protein sequence ID" value="AJC49517.1"/>
    <property type="molecule type" value="Genomic_DNA"/>
</dbReference>
<dbReference type="InterPro" id="IPR036388">
    <property type="entry name" value="WH-like_DNA-bd_sf"/>
</dbReference>
<organism evidence="1 2">
    <name type="scientific">Allofrancisella guangzhouensis</name>
    <dbReference type="NCBI Taxonomy" id="594679"/>
    <lineage>
        <taxon>Bacteria</taxon>
        <taxon>Pseudomonadati</taxon>
        <taxon>Pseudomonadota</taxon>
        <taxon>Gammaproteobacteria</taxon>
        <taxon>Thiotrichales</taxon>
        <taxon>Francisellaceae</taxon>
        <taxon>Allofrancisella</taxon>
    </lineage>
</organism>
<keyword evidence="2" id="KW-1185">Reference proteome</keyword>
<dbReference type="Proteomes" id="UP000031104">
    <property type="component" value="Chromosome"/>
</dbReference>
<dbReference type="SUPFAM" id="SSF46785">
    <property type="entry name" value="Winged helix' DNA-binding domain"/>
    <property type="match status" value="1"/>
</dbReference>
<dbReference type="InterPro" id="IPR036390">
    <property type="entry name" value="WH_DNA-bd_sf"/>
</dbReference>
<dbReference type="HOGENOM" id="CLU_882111_0_0_6"/>
<dbReference type="Gene3D" id="1.10.10.10">
    <property type="entry name" value="Winged helix-like DNA-binding domain superfamily/Winged helix DNA-binding domain"/>
    <property type="match status" value="1"/>
</dbReference>